<dbReference type="EMBL" id="MU266488">
    <property type="protein sequence ID" value="KAH7922344.1"/>
    <property type="molecule type" value="Genomic_DNA"/>
</dbReference>
<gene>
    <name evidence="1" type="ORF">BV22DRAFT_1037567</name>
</gene>
<organism evidence="1 2">
    <name type="scientific">Leucogyrophana mollusca</name>
    <dbReference type="NCBI Taxonomy" id="85980"/>
    <lineage>
        <taxon>Eukaryota</taxon>
        <taxon>Fungi</taxon>
        <taxon>Dikarya</taxon>
        <taxon>Basidiomycota</taxon>
        <taxon>Agaricomycotina</taxon>
        <taxon>Agaricomycetes</taxon>
        <taxon>Agaricomycetidae</taxon>
        <taxon>Boletales</taxon>
        <taxon>Boletales incertae sedis</taxon>
        <taxon>Leucogyrophana</taxon>
    </lineage>
</organism>
<protein>
    <submittedName>
        <fullName evidence="1">Uncharacterized protein</fullName>
    </submittedName>
</protein>
<evidence type="ECO:0000313" key="1">
    <source>
        <dbReference type="EMBL" id="KAH7922344.1"/>
    </source>
</evidence>
<evidence type="ECO:0000313" key="2">
    <source>
        <dbReference type="Proteomes" id="UP000790709"/>
    </source>
</evidence>
<reference evidence="1" key="1">
    <citation type="journal article" date="2021" name="New Phytol.">
        <title>Evolutionary innovations through gain and loss of genes in the ectomycorrhizal Boletales.</title>
        <authorList>
            <person name="Wu G."/>
            <person name="Miyauchi S."/>
            <person name="Morin E."/>
            <person name="Kuo A."/>
            <person name="Drula E."/>
            <person name="Varga T."/>
            <person name="Kohler A."/>
            <person name="Feng B."/>
            <person name="Cao Y."/>
            <person name="Lipzen A."/>
            <person name="Daum C."/>
            <person name="Hundley H."/>
            <person name="Pangilinan J."/>
            <person name="Johnson J."/>
            <person name="Barry K."/>
            <person name="LaButti K."/>
            <person name="Ng V."/>
            <person name="Ahrendt S."/>
            <person name="Min B."/>
            <person name="Choi I.G."/>
            <person name="Park H."/>
            <person name="Plett J.M."/>
            <person name="Magnuson J."/>
            <person name="Spatafora J.W."/>
            <person name="Nagy L.G."/>
            <person name="Henrissat B."/>
            <person name="Grigoriev I.V."/>
            <person name="Yang Z.L."/>
            <person name="Xu J."/>
            <person name="Martin F.M."/>
        </authorList>
    </citation>
    <scope>NUCLEOTIDE SEQUENCE</scope>
    <source>
        <strain evidence="1">KUC20120723A-06</strain>
    </source>
</reference>
<name>A0ACB8BA43_9AGAM</name>
<comment type="caution">
    <text evidence="1">The sequence shown here is derived from an EMBL/GenBank/DDBJ whole genome shotgun (WGS) entry which is preliminary data.</text>
</comment>
<sequence>MGRKGRSQKIGDHPDENTIGADSTAAPPEPLLRPVTPRSHSVDSDVSNPETVTPQDTGVQEVPANGTKLGPAFNAFDEGDPIHIGCTLYYQSISAMPHYRGASFEELRVQDYHQRLRPLSVSDPSPCSIFTTQKVDPSESWSRPAEKLADPSAFSVPPDDEEDADEDTDEDGDAESPEEDAFPTVEDPRLCIRWEGLWFADGNVILHVANTIFRVHRSILSTHSSVFDEMFSIPPPENAETFADCPIVHLTDTRAQVRHLLMTLYYPFHFHDYADSYAFLDDILRASTKYNIDNLRKNAIAKLLPSFPNTLAGFDSIVRSPTRLRESKRRAMAVINLARSTGCLEMLPSAFYFCSRLPVHTILRGNGVTTICTDDAAKCIIGREKLLKKWDKRTHAFLYDKNLVPRHVFAVCPDCPESESEKVAHTLKFFQEKDTARPFGLELFEDWDRIGVCRNLAVSLEAKHQKAREKLWEMLPEIFGLGSWGECKEVSP</sequence>
<proteinExistence type="predicted"/>
<dbReference type="Proteomes" id="UP000790709">
    <property type="component" value="Unassembled WGS sequence"/>
</dbReference>
<accession>A0ACB8BA43</accession>
<keyword evidence="2" id="KW-1185">Reference proteome</keyword>